<evidence type="ECO:0000256" key="6">
    <source>
        <dbReference type="ARBA" id="ARBA00023136"/>
    </source>
</evidence>
<dbReference type="InterPro" id="IPR001248">
    <property type="entry name" value="Pur-cyt_permease"/>
</dbReference>
<keyword evidence="4 8" id="KW-0812">Transmembrane</keyword>
<dbReference type="Proteomes" id="UP001217754">
    <property type="component" value="Chromosome 3"/>
</dbReference>
<feature type="transmembrane region" description="Helical" evidence="8">
    <location>
        <begin position="250"/>
        <end position="268"/>
    </location>
</feature>
<dbReference type="InterPro" id="IPR026030">
    <property type="entry name" value="Pur-cyt_permease_Fcy2/21/22"/>
</dbReference>
<gene>
    <name evidence="9" type="ORF">MJAP1_001939</name>
</gene>
<feature type="transmembrane region" description="Helical" evidence="8">
    <location>
        <begin position="189"/>
        <end position="211"/>
    </location>
</feature>
<evidence type="ECO:0000256" key="3">
    <source>
        <dbReference type="ARBA" id="ARBA00022448"/>
    </source>
</evidence>
<dbReference type="PANTHER" id="PTHR31806">
    <property type="entry name" value="PURINE-CYTOSINE PERMEASE FCY2-RELATED"/>
    <property type="match status" value="1"/>
</dbReference>
<dbReference type="AlphaFoldDB" id="A0AAF0EXG9"/>
<feature type="transmembrane region" description="Helical" evidence="8">
    <location>
        <begin position="413"/>
        <end position="435"/>
    </location>
</feature>
<dbReference type="Pfam" id="PF02133">
    <property type="entry name" value="Transp_cyt_pur"/>
    <property type="match status" value="1"/>
</dbReference>
<evidence type="ECO:0008006" key="11">
    <source>
        <dbReference type="Google" id="ProtNLM"/>
    </source>
</evidence>
<dbReference type="GO" id="GO:0022857">
    <property type="term" value="F:transmembrane transporter activity"/>
    <property type="evidence" value="ECO:0007669"/>
    <property type="project" value="InterPro"/>
</dbReference>
<comment type="subcellular location">
    <subcellularLocation>
        <location evidence="1">Membrane</location>
        <topology evidence="1">Multi-pass membrane protein</topology>
    </subcellularLocation>
</comment>
<feature type="transmembrane region" description="Helical" evidence="8">
    <location>
        <begin position="77"/>
        <end position="99"/>
    </location>
</feature>
<organism evidence="9 10">
    <name type="scientific">Malassezia japonica</name>
    <dbReference type="NCBI Taxonomy" id="223818"/>
    <lineage>
        <taxon>Eukaryota</taxon>
        <taxon>Fungi</taxon>
        <taxon>Dikarya</taxon>
        <taxon>Basidiomycota</taxon>
        <taxon>Ustilaginomycotina</taxon>
        <taxon>Malasseziomycetes</taxon>
        <taxon>Malasseziales</taxon>
        <taxon>Malasseziaceae</taxon>
        <taxon>Malassezia</taxon>
    </lineage>
</organism>
<evidence type="ECO:0000313" key="10">
    <source>
        <dbReference type="Proteomes" id="UP001217754"/>
    </source>
</evidence>
<keyword evidence="6 7" id="KW-0472">Membrane</keyword>
<feature type="transmembrane region" description="Helical" evidence="8">
    <location>
        <begin position="111"/>
        <end position="135"/>
    </location>
</feature>
<feature type="transmembrane region" description="Helical" evidence="8">
    <location>
        <begin position="487"/>
        <end position="507"/>
    </location>
</feature>
<dbReference type="RefSeq" id="XP_060121870.1">
    <property type="nucleotide sequence ID" value="XM_060265887.1"/>
</dbReference>
<feature type="transmembrane region" description="Helical" evidence="8">
    <location>
        <begin position="147"/>
        <end position="169"/>
    </location>
</feature>
<name>A0AAF0EXG9_9BASI</name>
<feature type="transmembrane region" description="Helical" evidence="8">
    <location>
        <begin position="456"/>
        <end position="475"/>
    </location>
</feature>
<evidence type="ECO:0000256" key="8">
    <source>
        <dbReference type="SAM" id="Phobius"/>
    </source>
</evidence>
<evidence type="ECO:0000256" key="4">
    <source>
        <dbReference type="ARBA" id="ARBA00022692"/>
    </source>
</evidence>
<feature type="transmembrane region" description="Helical" evidence="8">
    <location>
        <begin position="288"/>
        <end position="312"/>
    </location>
</feature>
<keyword evidence="5 8" id="KW-1133">Transmembrane helix</keyword>
<evidence type="ECO:0000256" key="5">
    <source>
        <dbReference type="ARBA" id="ARBA00022989"/>
    </source>
</evidence>
<reference evidence="9" key="1">
    <citation type="submission" date="2023-03" db="EMBL/GenBank/DDBJ databases">
        <title>Mating type loci evolution in Malassezia.</title>
        <authorList>
            <person name="Coelho M.A."/>
        </authorList>
    </citation>
    <scope>NUCLEOTIDE SEQUENCE</scope>
    <source>
        <strain evidence="9">CBS 9431</strain>
    </source>
</reference>
<dbReference type="PIRSF" id="PIRSF002744">
    <property type="entry name" value="Pur-cyt_permease"/>
    <property type="match status" value="1"/>
</dbReference>
<keyword evidence="10" id="KW-1185">Reference proteome</keyword>
<dbReference type="Gene3D" id="1.10.4160.10">
    <property type="entry name" value="Hydantoin permease"/>
    <property type="match status" value="1"/>
</dbReference>
<feature type="transmembrane region" description="Helical" evidence="8">
    <location>
        <begin position="348"/>
        <end position="369"/>
    </location>
</feature>
<dbReference type="EMBL" id="CP119960">
    <property type="protein sequence ID" value="WFD38973.1"/>
    <property type="molecule type" value="Genomic_DNA"/>
</dbReference>
<keyword evidence="3 7" id="KW-0813">Transport</keyword>
<evidence type="ECO:0000256" key="7">
    <source>
        <dbReference type="PIRNR" id="PIRNR002744"/>
    </source>
</evidence>
<dbReference type="GeneID" id="85225588"/>
<feature type="transmembrane region" description="Helical" evidence="8">
    <location>
        <begin position="218"/>
        <end position="238"/>
    </location>
</feature>
<evidence type="ECO:0000313" key="9">
    <source>
        <dbReference type="EMBL" id="WFD38973.1"/>
    </source>
</evidence>
<evidence type="ECO:0000256" key="1">
    <source>
        <dbReference type="ARBA" id="ARBA00004141"/>
    </source>
</evidence>
<proteinExistence type="inferred from homology"/>
<feature type="transmembrane region" description="Helical" evidence="8">
    <location>
        <begin position="381"/>
        <end position="401"/>
    </location>
</feature>
<dbReference type="PANTHER" id="PTHR31806:SF5">
    <property type="entry name" value="PURINE-CYTOSINE PERMEASE FCY21"/>
    <property type="match status" value="1"/>
</dbReference>
<comment type="similarity">
    <text evidence="2 7">Belongs to the purine-cytosine permease (2.A.39) family.</text>
</comment>
<dbReference type="GO" id="GO:0005886">
    <property type="term" value="C:plasma membrane"/>
    <property type="evidence" value="ECO:0007669"/>
    <property type="project" value="TreeGrafter"/>
</dbReference>
<accession>A0AAF0EXG9</accession>
<protein>
    <recommendedName>
        <fullName evidence="11">Purine-cytosine permease</fullName>
    </recommendedName>
</protein>
<sequence>MTDTMPAPASSVAASDEKSHSLYHEEQIHANEDPEEYRGPKGVFRRLGNKRAWRRFAVVEWTSIDPVPEEEQVQRSFLSVAFIWFSANVNVLSFSTGTLAPTLGMGLRTSLYVILGFVVPCSLVPAYFITFGQNLGMRQMVHCRYSFGYFGASIVALVNAMTGFGYTILNAILAGETLQAVSPHQSLSATVGIVIIVVIALCISFCGIRVIHWIERFFWLPVLISFAVMIGEAGTGPGGLHTLPSEPAPGSRVILSMGCVLAGFQMSWSASASDMSLYLNRRVKSWKLFVATFLAFALSSTSILMLGASFAASAQTIPAWSDALTQNPSPGPLVNLVLSTRLGNFGKFLTVLIALSAVGNMMATLYSLGLCCQTMFPPLTALPRFVIPIVAVAIILPLAIVGKDSFYDTLTNFVSMIAYWTALYVGVVTADHVIIRRTRFSSYDPAIWNQWRLLPPGAAALGASILSLGLVIPLMDQTWYTGPLAKNVGDLGFEVGLVLSFLLYLLLRPLEKRVAGR</sequence>
<evidence type="ECO:0000256" key="2">
    <source>
        <dbReference type="ARBA" id="ARBA00008974"/>
    </source>
</evidence>